<dbReference type="AlphaFoldDB" id="A0A2P2QYF0"/>
<name>A0A2P2QYF0_RHIMU</name>
<proteinExistence type="predicted"/>
<dbReference type="EMBL" id="GGEC01091536">
    <property type="protein sequence ID" value="MBX72020.1"/>
    <property type="molecule type" value="Transcribed_RNA"/>
</dbReference>
<organism evidence="1">
    <name type="scientific">Rhizophora mucronata</name>
    <name type="common">Asiatic mangrove</name>
    <dbReference type="NCBI Taxonomy" id="61149"/>
    <lineage>
        <taxon>Eukaryota</taxon>
        <taxon>Viridiplantae</taxon>
        <taxon>Streptophyta</taxon>
        <taxon>Embryophyta</taxon>
        <taxon>Tracheophyta</taxon>
        <taxon>Spermatophyta</taxon>
        <taxon>Magnoliopsida</taxon>
        <taxon>eudicotyledons</taxon>
        <taxon>Gunneridae</taxon>
        <taxon>Pentapetalae</taxon>
        <taxon>rosids</taxon>
        <taxon>fabids</taxon>
        <taxon>Malpighiales</taxon>
        <taxon>Rhizophoraceae</taxon>
        <taxon>Rhizophora</taxon>
    </lineage>
</organism>
<protein>
    <submittedName>
        <fullName evidence="1">Uncharacterized protein</fullName>
    </submittedName>
</protein>
<evidence type="ECO:0000313" key="1">
    <source>
        <dbReference type="EMBL" id="MBX72020.1"/>
    </source>
</evidence>
<reference evidence="1" key="1">
    <citation type="submission" date="2018-02" db="EMBL/GenBank/DDBJ databases">
        <title>Rhizophora mucronata_Transcriptome.</title>
        <authorList>
            <person name="Meera S.P."/>
            <person name="Sreeshan A."/>
            <person name="Augustine A."/>
        </authorList>
    </citation>
    <scope>NUCLEOTIDE SEQUENCE</scope>
    <source>
        <tissue evidence="1">Leaf</tissue>
    </source>
</reference>
<accession>A0A2P2QYF0</accession>
<sequence length="31" mass="3460">MFKSNMCSTEVYPFCTAIITAVQLGYALQKT</sequence>